<keyword evidence="2" id="KW-1185">Reference proteome</keyword>
<dbReference type="PANTHER" id="PTHR43544">
    <property type="entry name" value="SHORT-CHAIN DEHYDROGENASE/REDUCTASE"/>
    <property type="match status" value="1"/>
</dbReference>
<dbReference type="SUPFAM" id="SSF51735">
    <property type="entry name" value="NAD(P)-binding Rossmann-fold domains"/>
    <property type="match status" value="1"/>
</dbReference>
<protein>
    <submittedName>
        <fullName evidence="1">NAD(P)-dependent dehydrogenase, short-chain alcohol dehydrogenase family</fullName>
    </submittedName>
</protein>
<dbReference type="EMBL" id="LT629787">
    <property type="protein sequence ID" value="SDT89531.1"/>
    <property type="molecule type" value="Genomic_DNA"/>
</dbReference>
<dbReference type="GO" id="GO:0016491">
    <property type="term" value="F:oxidoreductase activity"/>
    <property type="evidence" value="ECO:0007669"/>
    <property type="project" value="TreeGrafter"/>
</dbReference>
<proteinExistence type="predicted"/>
<evidence type="ECO:0000313" key="1">
    <source>
        <dbReference type="EMBL" id="SDT89531.1"/>
    </source>
</evidence>
<accession>A0A1H2E350</accession>
<dbReference type="GO" id="GO:0005737">
    <property type="term" value="C:cytoplasm"/>
    <property type="evidence" value="ECO:0007669"/>
    <property type="project" value="TreeGrafter"/>
</dbReference>
<organism evidence="1 2">
    <name type="scientific">Halopseudomonas salegens</name>
    <dbReference type="NCBI Taxonomy" id="1434072"/>
    <lineage>
        <taxon>Bacteria</taxon>
        <taxon>Pseudomonadati</taxon>
        <taxon>Pseudomonadota</taxon>
        <taxon>Gammaproteobacteria</taxon>
        <taxon>Pseudomonadales</taxon>
        <taxon>Pseudomonadaceae</taxon>
        <taxon>Halopseudomonas</taxon>
    </lineage>
</organism>
<dbReference type="InterPro" id="IPR002347">
    <property type="entry name" value="SDR_fam"/>
</dbReference>
<dbReference type="PRINTS" id="PR00081">
    <property type="entry name" value="GDHRDH"/>
</dbReference>
<dbReference type="InterPro" id="IPR051468">
    <property type="entry name" value="Fungal_SecMetab_SDRs"/>
</dbReference>
<evidence type="ECO:0000313" key="2">
    <source>
        <dbReference type="Proteomes" id="UP000243924"/>
    </source>
</evidence>
<dbReference type="STRING" id="1434072.SAMN05216210_0277"/>
<dbReference type="PANTHER" id="PTHR43544:SF12">
    <property type="entry name" value="NAD(P)-BINDING ROSSMANN-FOLD SUPERFAMILY PROTEIN"/>
    <property type="match status" value="1"/>
</dbReference>
<dbReference type="CDD" id="cd05325">
    <property type="entry name" value="carb_red_sniffer_like_SDR_c"/>
    <property type="match status" value="1"/>
</dbReference>
<sequence>MAFPLSLDEPAQVLITGASRGIGAALVQQLLALPEVAGVHAVARNWPQTDATDERLCRYAVDLTDPAQLAEMAQQLQQQTERLHLVINCAGFLHQPDGQQPEKSLQQIELAALEHSFRINAFAPILLAQALLPLLRGKHRSSFASLSARVGSMGDNHLGGWYAYRASKAAQNMLLRTFAIEWHRLNRNGCCLLLHPGTTDTGLSKPFQARVPEGKLFTPDYVAERLLAVIAEHGPEDSGQFYAWDGQPVPW</sequence>
<dbReference type="AlphaFoldDB" id="A0A1H2E350"/>
<dbReference type="Gene3D" id="3.40.50.720">
    <property type="entry name" value="NAD(P)-binding Rossmann-like Domain"/>
    <property type="match status" value="1"/>
</dbReference>
<dbReference type="Pfam" id="PF00106">
    <property type="entry name" value="adh_short"/>
    <property type="match status" value="1"/>
</dbReference>
<reference evidence="2" key="1">
    <citation type="submission" date="2016-10" db="EMBL/GenBank/DDBJ databases">
        <authorList>
            <person name="Varghese N."/>
            <person name="Submissions S."/>
        </authorList>
    </citation>
    <scope>NUCLEOTIDE SEQUENCE [LARGE SCALE GENOMIC DNA]</scope>
    <source>
        <strain evidence="2">CECT 8338</strain>
    </source>
</reference>
<name>A0A1H2E350_9GAMM</name>
<dbReference type="InterPro" id="IPR036291">
    <property type="entry name" value="NAD(P)-bd_dom_sf"/>
</dbReference>
<dbReference type="Proteomes" id="UP000243924">
    <property type="component" value="Chromosome I"/>
</dbReference>
<gene>
    <name evidence="1" type="ORF">SAMN05216210_0277</name>
</gene>
<dbReference type="RefSeq" id="WP_092383396.1">
    <property type="nucleotide sequence ID" value="NZ_LT629787.1"/>
</dbReference>
<dbReference type="OrthoDB" id="9785826at2"/>